<reference evidence="3 6" key="1">
    <citation type="submission" date="2017-01" db="EMBL/GenBank/DDBJ databases">
        <title>In silico prediction, in vitro antibacterial spectrum and physicochemical properties of a putative bacteriocin produced by Lactobacillus rhamnosus strain L156.4.</title>
        <authorList>
            <person name="Silveira A.M."/>
            <person name="Monteiro A.S."/>
            <person name="Santos V.L."/>
            <person name="Nicoli J.R."/>
            <person name="Azevedo V."/>
            <person name="Soares S.C."/>
            <person name="Castro-Oliveira L."/>
            <person name="Dias-Souza M.V."/>
            <person name="Nardi R.M."/>
        </authorList>
    </citation>
    <scope>NUCLEOTIDE SEQUENCE [LARGE SCALE GENOMIC DNA]</scope>
    <source>
        <strain evidence="3 6">L156.4</strain>
    </source>
</reference>
<dbReference type="RefSeq" id="WP_014569414.1">
    <property type="nucleotide sequence ID" value="NZ_BSWG01000002.1"/>
</dbReference>
<dbReference type="AlphaFoldDB" id="A0A0E3CMH4"/>
<dbReference type="Proteomes" id="UP000542889">
    <property type="component" value="Unassembled WGS sequence"/>
</dbReference>
<dbReference type="EMBL" id="PKJX01000001">
    <property type="protein sequence ID" value="PLA58699.1"/>
    <property type="molecule type" value="Genomic_DNA"/>
</dbReference>
<dbReference type="Proteomes" id="UP000552935">
    <property type="component" value="Unassembled WGS sequence"/>
</dbReference>
<dbReference type="Proteomes" id="UP000307517">
    <property type="component" value="Unassembled WGS sequence"/>
</dbReference>
<organism evidence="2 10">
    <name type="scientific">Lacticaseibacillus rhamnosus</name>
    <name type="common">Lactobacillus rhamnosus</name>
    <dbReference type="NCBI Taxonomy" id="47715"/>
    <lineage>
        <taxon>Bacteria</taxon>
        <taxon>Bacillati</taxon>
        <taxon>Bacillota</taxon>
        <taxon>Bacilli</taxon>
        <taxon>Lactobacillales</taxon>
        <taxon>Lactobacillaceae</taxon>
        <taxon>Lacticaseibacillus</taxon>
    </lineage>
</organism>
<gene>
    <name evidence="3" type="ORF">BWR10_04895</name>
    <name evidence="4" type="ORF">CYJ91_04040</name>
    <name evidence="5" type="ORF">E6L36_09710</name>
    <name evidence="2" type="ORF">H0N82_07645</name>
    <name evidence="1" type="ORF">HWN39_04205</name>
</gene>
<sequence>MMLSEKWRPLIVTLSVIAAIFTALFVLAFVTHGWTAIAPDTMMHGFTSWASSWHMGGCMR</sequence>
<dbReference type="Proteomes" id="UP000189067">
    <property type="component" value="Unassembled WGS sequence"/>
</dbReference>
<evidence type="ECO:0000313" key="6">
    <source>
        <dbReference type="Proteomes" id="UP000189067"/>
    </source>
</evidence>
<name>A0A0E3CMH4_LACRH</name>
<evidence type="ECO:0000313" key="1">
    <source>
        <dbReference type="EMBL" id="NVO87700.1"/>
    </source>
</evidence>
<accession>A0A0E3CMH4</accession>
<dbReference type="EMBL" id="JABXWP010000004">
    <property type="protein sequence ID" value="NVO87700.1"/>
    <property type="molecule type" value="Genomic_DNA"/>
</dbReference>
<proteinExistence type="predicted"/>
<evidence type="ECO:0000313" key="8">
    <source>
        <dbReference type="Proteomes" id="UP000307517"/>
    </source>
</evidence>
<dbReference type="STRING" id="47715.AWJ15_00905"/>
<evidence type="ECO:0000313" key="9">
    <source>
        <dbReference type="Proteomes" id="UP000542889"/>
    </source>
</evidence>
<comment type="caution">
    <text evidence="2">The sequence shown here is derived from an EMBL/GenBank/DDBJ whole genome shotgun (WGS) entry which is preliminary data.</text>
</comment>
<dbReference type="Proteomes" id="UP000234212">
    <property type="component" value="Unassembled WGS sequence"/>
</dbReference>
<reference evidence="5 8" key="3">
    <citation type="submission" date="2019-04" db="EMBL/GenBank/DDBJ databases">
        <title>Genome Announcement to Ensure Probiotic Safety of Lactobacillus rhamnosus UBLR-58.</title>
        <authorList>
            <person name="Sulthana A."/>
            <person name="Lakshmi S.G."/>
            <person name="Madempudi R.S."/>
        </authorList>
    </citation>
    <scope>NUCLEOTIDE SEQUENCE [LARGE SCALE GENOMIC DNA]</scope>
    <source>
        <strain evidence="5 8">UBLR-58</strain>
    </source>
</reference>
<protein>
    <submittedName>
        <fullName evidence="2">Uncharacterized protein</fullName>
    </submittedName>
</protein>
<accession>A0A2A5L6N3</accession>
<reference evidence="4 7" key="2">
    <citation type="submission" date="2017-12" db="EMBL/GenBank/DDBJ databases">
        <title>Phylogenetic diversity of female urinary microbiome.</title>
        <authorList>
            <person name="Thomas-White K."/>
            <person name="Wolfe A.J."/>
        </authorList>
    </citation>
    <scope>NUCLEOTIDE SEQUENCE [LARGE SCALE GENOMIC DNA]</scope>
    <source>
        <strain evidence="4 7">UMB0004</strain>
    </source>
</reference>
<dbReference type="EMBL" id="MTJY01000023">
    <property type="protein sequence ID" value="ONN75222.1"/>
    <property type="molecule type" value="Genomic_DNA"/>
</dbReference>
<evidence type="ECO:0000313" key="3">
    <source>
        <dbReference type="EMBL" id="ONN75222.1"/>
    </source>
</evidence>
<dbReference type="GeneID" id="69831517"/>
<evidence type="ECO:0000313" key="2">
    <source>
        <dbReference type="EMBL" id="NZA04982.1"/>
    </source>
</evidence>
<evidence type="ECO:0000313" key="4">
    <source>
        <dbReference type="EMBL" id="PLA58699.1"/>
    </source>
</evidence>
<reference evidence="2 10" key="5">
    <citation type="submission" date="2020-07" db="EMBL/GenBank/DDBJ databases">
        <title>Organ Donor 1.</title>
        <authorList>
            <person name="Marsh A.J."/>
            <person name="Azcarate-Peril M.A."/>
        </authorList>
    </citation>
    <scope>NUCLEOTIDE SEQUENCE [LARGE SCALE GENOMIC DNA]</scope>
    <source>
        <strain evidence="2 10">AMC0712</strain>
    </source>
</reference>
<evidence type="ECO:0000313" key="5">
    <source>
        <dbReference type="EMBL" id="THC80641.1"/>
    </source>
</evidence>
<reference evidence="1 9" key="4">
    <citation type="submission" date="2020-06" db="EMBL/GenBank/DDBJ databases">
        <title>Lactobacillus rhamnosus QC,genome.</title>
        <authorList>
            <person name="Yi H."/>
            <person name="Jin M."/>
        </authorList>
    </citation>
    <scope>NUCLEOTIDE SEQUENCE [LARGE SCALE GENOMIC DNA]</scope>
    <source>
        <strain evidence="1 9">QC</strain>
    </source>
</reference>
<evidence type="ECO:0000313" key="7">
    <source>
        <dbReference type="Proteomes" id="UP000234212"/>
    </source>
</evidence>
<evidence type="ECO:0000313" key="10">
    <source>
        <dbReference type="Proteomes" id="UP000552935"/>
    </source>
</evidence>
<dbReference type="EMBL" id="SSHM01000001">
    <property type="protein sequence ID" value="THC80641.1"/>
    <property type="molecule type" value="Genomic_DNA"/>
</dbReference>
<dbReference type="EMBL" id="JACCKI010000004">
    <property type="protein sequence ID" value="NZA04982.1"/>
    <property type="molecule type" value="Genomic_DNA"/>
</dbReference>